<evidence type="ECO:0000313" key="2">
    <source>
        <dbReference type="Proteomes" id="UP001497535"/>
    </source>
</evidence>
<comment type="caution">
    <text evidence="1">The sequence shown here is derived from an EMBL/GenBank/DDBJ whole genome shotgun (WGS) entry which is preliminary data.</text>
</comment>
<dbReference type="EMBL" id="CAVMJV010000024">
    <property type="protein sequence ID" value="CAK5073724.1"/>
    <property type="molecule type" value="Genomic_DNA"/>
</dbReference>
<organism evidence="1 2">
    <name type="scientific">Meloidogyne enterolobii</name>
    <name type="common">Root-knot nematode worm</name>
    <name type="synonym">Meloidogyne mayaguensis</name>
    <dbReference type="NCBI Taxonomy" id="390850"/>
    <lineage>
        <taxon>Eukaryota</taxon>
        <taxon>Metazoa</taxon>
        <taxon>Ecdysozoa</taxon>
        <taxon>Nematoda</taxon>
        <taxon>Chromadorea</taxon>
        <taxon>Rhabditida</taxon>
        <taxon>Tylenchina</taxon>
        <taxon>Tylenchomorpha</taxon>
        <taxon>Tylenchoidea</taxon>
        <taxon>Meloidogynidae</taxon>
        <taxon>Meloidogyninae</taxon>
        <taxon>Meloidogyne</taxon>
    </lineage>
</organism>
<evidence type="ECO:0000313" key="1">
    <source>
        <dbReference type="EMBL" id="CAK5073724.1"/>
    </source>
</evidence>
<reference evidence="1" key="1">
    <citation type="submission" date="2023-11" db="EMBL/GenBank/DDBJ databases">
        <authorList>
            <person name="Poullet M."/>
        </authorList>
    </citation>
    <scope>NUCLEOTIDE SEQUENCE</scope>
    <source>
        <strain evidence="1">E1834</strain>
    </source>
</reference>
<sequence>MTMFLKLTMGSLLFFCCLVVVFSLQCCCKKKKCKKVGGKRREEAMPKQEEKQKSAETKKDAAANGNKISKVPPTSSKAVETVKAKEGEKDKKNNSGEEKTAISAEHPFSTEDGNDSKMPSTLKSKATAFTPGTGETKTTTPTTTTPTTKLSLSKIGEQGGEKKVSAVLTALTEQEKSEKKIIIFLINLIFLVLVKEAEEGRKFPLEEDIDENPDYDTLQYADKKDVFKTGFTSKGVRIEKEKPKTIKIKPGDSAYLGDPA</sequence>
<protein>
    <submittedName>
        <fullName evidence="1">Uncharacterized protein</fullName>
    </submittedName>
</protein>
<proteinExistence type="predicted"/>
<accession>A0ACB0Z558</accession>
<keyword evidence="2" id="KW-1185">Reference proteome</keyword>
<name>A0ACB0Z558_MELEN</name>
<dbReference type="Proteomes" id="UP001497535">
    <property type="component" value="Unassembled WGS sequence"/>
</dbReference>
<gene>
    <name evidence="1" type="ORF">MENTE1834_LOCUS20412</name>
</gene>